<protein>
    <submittedName>
        <fullName evidence="4">Response regulator</fullName>
    </submittedName>
</protein>
<keyword evidence="5" id="KW-1185">Reference proteome</keyword>
<accession>A0A3P1BNF7</accession>
<evidence type="ECO:0000313" key="5">
    <source>
        <dbReference type="Proteomes" id="UP000271925"/>
    </source>
</evidence>
<dbReference type="InterPro" id="IPR052893">
    <property type="entry name" value="TCS_response_regulator"/>
</dbReference>
<dbReference type="SUPFAM" id="SSF52172">
    <property type="entry name" value="CheY-like"/>
    <property type="match status" value="1"/>
</dbReference>
<gene>
    <name evidence="4" type="ORF">EHT25_19255</name>
</gene>
<reference evidence="4 5" key="1">
    <citation type="submission" date="2018-11" db="EMBL/GenBank/DDBJ databases">
        <authorList>
            <person name="Zhou Z."/>
            <person name="Wang G."/>
        </authorList>
    </citation>
    <scope>NUCLEOTIDE SEQUENCE [LARGE SCALE GENOMIC DNA]</scope>
    <source>
        <strain evidence="4 5">KCTC52004</strain>
    </source>
</reference>
<comment type="caution">
    <text evidence="4">The sequence shown here is derived from an EMBL/GenBank/DDBJ whole genome shotgun (WGS) entry which is preliminary data.</text>
</comment>
<feature type="modified residue" description="4-aspartylphosphate" evidence="1">
    <location>
        <position position="83"/>
    </location>
</feature>
<dbReference type="InterPro" id="IPR001789">
    <property type="entry name" value="Sig_transdc_resp-reg_receiver"/>
</dbReference>
<evidence type="ECO:0000259" key="3">
    <source>
        <dbReference type="PROSITE" id="PS50110"/>
    </source>
</evidence>
<organism evidence="4 5">
    <name type="scientific">Larkinella rosea</name>
    <dbReference type="NCBI Taxonomy" id="2025312"/>
    <lineage>
        <taxon>Bacteria</taxon>
        <taxon>Pseudomonadati</taxon>
        <taxon>Bacteroidota</taxon>
        <taxon>Cytophagia</taxon>
        <taxon>Cytophagales</taxon>
        <taxon>Spirosomataceae</taxon>
        <taxon>Larkinella</taxon>
    </lineage>
</organism>
<dbReference type="PROSITE" id="PS50110">
    <property type="entry name" value="RESPONSE_REGULATORY"/>
    <property type="match status" value="1"/>
</dbReference>
<feature type="domain" description="Response regulatory" evidence="3">
    <location>
        <begin position="30"/>
        <end position="150"/>
    </location>
</feature>
<dbReference type="OrthoDB" id="673187at2"/>
<dbReference type="PANTHER" id="PTHR44520">
    <property type="entry name" value="RESPONSE REGULATOR RCP1-RELATED"/>
    <property type="match status" value="1"/>
</dbReference>
<dbReference type="Gene3D" id="3.40.50.2300">
    <property type="match status" value="1"/>
</dbReference>
<dbReference type="InterPro" id="IPR011006">
    <property type="entry name" value="CheY-like_superfamily"/>
</dbReference>
<sequence>MNYGNVMRNSESDDSNFTFSPPASGNEHPTLCFIEDNDDNLTLYEWINSRYMPEYTFELYTDERFLNQRFNDSMPRPDLIFLDLKMPQISGGQLLTKLKEDPEWKHVPVVIFTHSTSPKDMEQCMDAGADGFFNKDISVHGIKSQLIEICEICLK</sequence>
<evidence type="ECO:0000256" key="1">
    <source>
        <dbReference type="PROSITE-ProRule" id="PRU00169"/>
    </source>
</evidence>
<name>A0A3P1BNF7_9BACT</name>
<feature type="region of interest" description="Disordered" evidence="2">
    <location>
        <begin position="1"/>
        <end position="22"/>
    </location>
</feature>
<evidence type="ECO:0000256" key="2">
    <source>
        <dbReference type="SAM" id="MobiDB-lite"/>
    </source>
</evidence>
<proteinExistence type="predicted"/>
<dbReference type="AlphaFoldDB" id="A0A3P1BNF7"/>
<dbReference type="EMBL" id="RQJO01000009">
    <property type="protein sequence ID" value="RRB02588.1"/>
    <property type="molecule type" value="Genomic_DNA"/>
</dbReference>
<dbReference type="Proteomes" id="UP000271925">
    <property type="component" value="Unassembled WGS sequence"/>
</dbReference>
<dbReference type="GO" id="GO:0000160">
    <property type="term" value="P:phosphorelay signal transduction system"/>
    <property type="evidence" value="ECO:0007669"/>
    <property type="project" value="InterPro"/>
</dbReference>
<evidence type="ECO:0000313" key="4">
    <source>
        <dbReference type="EMBL" id="RRB02588.1"/>
    </source>
</evidence>
<dbReference type="SMART" id="SM00448">
    <property type="entry name" value="REC"/>
    <property type="match status" value="1"/>
</dbReference>
<dbReference type="Pfam" id="PF00072">
    <property type="entry name" value="Response_reg"/>
    <property type="match status" value="1"/>
</dbReference>
<keyword evidence="1" id="KW-0597">Phosphoprotein</keyword>